<name>A0A1G8FE02_9VIBR</name>
<dbReference type="EMBL" id="FNDD01000030">
    <property type="protein sequence ID" value="SDH80326.1"/>
    <property type="molecule type" value="Genomic_DNA"/>
</dbReference>
<organism evidence="1 2">
    <name type="scientific">Vibrio xiamenensis</name>
    <dbReference type="NCBI Taxonomy" id="861298"/>
    <lineage>
        <taxon>Bacteria</taxon>
        <taxon>Pseudomonadati</taxon>
        <taxon>Pseudomonadota</taxon>
        <taxon>Gammaproteobacteria</taxon>
        <taxon>Vibrionales</taxon>
        <taxon>Vibrionaceae</taxon>
        <taxon>Vibrio</taxon>
    </lineage>
</organism>
<keyword evidence="2" id="KW-1185">Reference proteome</keyword>
<dbReference type="OrthoDB" id="9996860at2"/>
<dbReference type="Proteomes" id="UP000198854">
    <property type="component" value="Unassembled WGS sequence"/>
</dbReference>
<dbReference type="RefSeq" id="WP_093278046.1">
    <property type="nucleotide sequence ID" value="NZ_FNDD01000030.1"/>
</dbReference>
<dbReference type="AlphaFoldDB" id="A0A1G8FE02"/>
<reference evidence="2" key="1">
    <citation type="submission" date="2016-10" db="EMBL/GenBank/DDBJ databases">
        <authorList>
            <person name="Varghese N."/>
            <person name="Submissions S."/>
        </authorList>
    </citation>
    <scope>NUCLEOTIDE SEQUENCE [LARGE SCALE GENOMIC DNA]</scope>
    <source>
        <strain evidence="2">CGMCC 1.10228</strain>
    </source>
</reference>
<proteinExistence type="predicted"/>
<accession>A0A1G8FE02</accession>
<evidence type="ECO:0000313" key="2">
    <source>
        <dbReference type="Proteomes" id="UP000198854"/>
    </source>
</evidence>
<sequence>MIEISLLIHIVLRYVKKAVHYFRSKKGKIGEHLTQLGTAAYTGSFVLCIQESNGLTFDVINLYFCGLLVANLGEQLKR</sequence>
<evidence type="ECO:0000313" key="1">
    <source>
        <dbReference type="EMBL" id="SDH80326.1"/>
    </source>
</evidence>
<protein>
    <submittedName>
        <fullName evidence="1">Uncharacterized protein</fullName>
    </submittedName>
</protein>
<gene>
    <name evidence="1" type="ORF">SAMN04488136_13011</name>
</gene>